<reference evidence="1" key="1">
    <citation type="submission" date="2021-06" db="EMBL/GenBank/DDBJ databases">
        <authorList>
            <person name="Kallberg Y."/>
            <person name="Tangrot J."/>
            <person name="Rosling A."/>
        </authorList>
    </citation>
    <scope>NUCLEOTIDE SEQUENCE</scope>
    <source>
        <strain evidence="1">28 12/20/2015</strain>
    </source>
</reference>
<gene>
    <name evidence="1" type="ORF">SPELUC_LOCUS4896</name>
</gene>
<proteinExistence type="predicted"/>
<evidence type="ECO:0000313" key="1">
    <source>
        <dbReference type="EMBL" id="CAG8543345.1"/>
    </source>
</evidence>
<sequence>MPAEILEDIDEDPESDARTYVESNWPLFEQTFKRIRIEKLANNWRQVRAMMEESKLLQIEEEIQEEPRITEELSNDTKDLNTVNNS</sequence>
<feature type="non-terminal residue" evidence="1">
    <location>
        <position position="86"/>
    </location>
</feature>
<name>A0ACA9LQN7_9GLOM</name>
<organism evidence="1 2">
    <name type="scientific">Cetraspora pellucida</name>
    <dbReference type="NCBI Taxonomy" id="1433469"/>
    <lineage>
        <taxon>Eukaryota</taxon>
        <taxon>Fungi</taxon>
        <taxon>Fungi incertae sedis</taxon>
        <taxon>Mucoromycota</taxon>
        <taxon>Glomeromycotina</taxon>
        <taxon>Glomeromycetes</taxon>
        <taxon>Diversisporales</taxon>
        <taxon>Gigasporaceae</taxon>
        <taxon>Cetraspora</taxon>
    </lineage>
</organism>
<comment type="caution">
    <text evidence="1">The sequence shown here is derived from an EMBL/GenBank/DDBJ whole genome shotgun (WGS) entry which is preliminary data.</text>
</comment>
<protein>
    <submittedName>
        <fullName evidence="1">10797_t:CDS:1</fullName>
    </submittedName>
</protein>
<accession>A0ACA9LQN7</accession>
<keyword evidence="2" id="KW-1185">Reference proteome</keyword>
<dbReference type="Proteomes" id="UP000789366">
    <property type="component" value="Unassembled WGS sequence"/>
</dbReference>
<evidence type="ECO:0000313" key="2">
    <source>
        <dbReference type="Proteomes" id="UP000789366"/>
    </source>
</evidence>
<dbReference type="EMBL" id="CAJVPW010004646">
    <property type="protein sequence ID" value="CAG8543345.1"/>
    <property type="molecule type" value="Genomic_DNA"/>
</dbReference>